<proteinExistence type="predicted"/>
<comment type="caution">
    <text evidence="2">The sequence shown here is derived from an EMBL/GenBank/DDBJ whole genome shotgun (WGS) entry which is preliminary data.</text>
</comment>
<evidence type="ECO:0000256" key="1">
    <source>
        <dbReference type="SAM" id="MobiDB-lite"/>
    </source>
</evidence>
<dbReference type="Proteomes" id="UP000189229">
    <property type="component" value="Unassembled WGS sequence"/>
</dbReference>
<sequence>MMRRCGGDVMRGRAGRCLVAASWAWWVALAGADRRTGARLWFRRDDRAGDPSRLRAASSRRHPSTAGYGQAADGLRGFRASLKQASW</sequence>
<feature type="region of interest" description="Disordered" evidence="1">
    <location>
        <begin position="49"/>
        <end position="72"/>
    </location>
</feature>
<evidence type="ECO:0000313" key="2">
    <source>
        <dbReference type="EMBL" id="OOK66347.1"/>
    </source>
</evidence>
<protein>
    <submittedName>
        <fullName evidence="2">Uncharacterized protein</fullName>
    </submittedName>
</protein>
<gene>
    <name evidence="2" type="ORF">BZL30_8491</name>
</gene>
<organism evidence="2 3">
    <name type="scientific">Mycobacterium kansasii</name>
    <dbReference type="NCBI Taxonomy" id="1768"/>
    <lineage>
        <taxon>Bacteria</taxon>
        <taxon>Bacillati</taxon>
        <taxon>Actinomycetota</taxon>
        <taxon>Actinomycetes</taxon>
        <taxon>Mycobacteriales</taxon>
        <taxon>Mycobacteriaceae</taxon>
        <taxon>Mycobacterium</taxon>
    </lineage>
</organism>
<reference evidence="2 3" key="1">
    <citation type="submission" date="2017-02" db="EMBL/GenBank/DDBJ databases">
        <title>Complete genome sequences of Mycobacterium kansasii strains isolated from rhesus macaques.</title>
        <authorList>
            <person name="Panda A."/>
            <person name="Nagaraj S."/>
            <person name="Zhao X."/>
            <person name="Tettelin H."/>
            <person name="Detolla L.J."/>
        </authorList>
    </citation>
    <scope>NUCLEOTIDE SEQUENCE [LARGE SCALE GENOMIC DNA]</scope>
    <source>
        <strain evidence="2 3">11-3813</strain>
    </source>
</reference>
<evidence type="ECO:0000313" key="3">
    <source>
        <dbReference type="Proteomes" id="UP000189229"/>
    </source>
</evidence>
<dbReference type="AlphaFoldDB" id="A0A1V3WH97"/>
<dbReference type="EMBL" id="MVBM01000009">
    <property type="protein sequence ID" value="OOK66347.1"/>
    <property type="molecule type" value="Genomic_DNA"/>
</dbReference>
<accession>A0A1V3WH97</accession>
<name>A0A1V3WH97_MYCKA</name>